<evidence type="ECO:0000313" key="1">
    <source>
        <dbReference type="EMBL" id="WEK36043.1"/>
    </source>
</evidence>
<dbReference type="PANTHER" id="PTHR38477:SF1">
    <property type="entry name" value="MUREIN L,D-TRANSPEPTIDASE CATALYTIC DOMAIN FAMILY PROTEIN"/>
    <property type="match status" value="1"/>
</dbReference>
<dbReference type="PANTHER" id="PTHR38477">
    <property type="entry name" value="HYPOTHETICAL EXPORTED PROTEIN"/>
    <property type="match status" value="1"/>
</dbReference>
<dbReference type="Proteomes" id="UP001220610">
    <property type="component" value="Chromosome"/>
</dbReference>
<accession>A0AAJ5WUW4</accession>
<proteinExistence type="predicted"/>
<evidence type="ECO:0000313" key="2">
    <source>
        <dbReference type="Proteomes" id="UP001220610"/>
    </source>
</evidence>
<dbReference type="AlphaFoldDB" id="A0AAJ5WUW4"/>
<dbReference type="Pfam" id="PF13645">
    <property type="entry name" value="YkuD_2"/>
    <property type="match status" value="1"/>
</dbReference>
<gene>
    <name evidence="1" type="ORF">P0Y53_00895</name>
</gene>
<name>A0AAJ5WUW4_9BACT</name>
<sequence length="237" mass="26033">MSALSAPAERTPAVNAAPVKKVSAYAGYYHSLKLDSLQLSREAFDYAVQGYERLKAAGELENDKVLSIVDFSLPSSRKRLFIVDIKTGKLLYHTYVSHGRNSGEQMATRFSNRPESFQSSLGFYVTGDTYKGQHGYSLQLDGQEHGINDNALMRKIVVHAAAYVSERNIAQQGFLGRSLGCPAVPEKLSKPIINTIRGGSCLFIYSTNQQYIAQSKMLVRPALAAIDTLPSTFVTNS</sequence>
<dbReference type="InterPro" id="IPR032676">
    <property type="entry name" value="YkuD_2"/>
</dbReference>
<organism evidence="1 2">
    <name type="scientific">Candidatus Pseudobacter hemicellulosilyticus</name>
    <dbReference type="NCBI Taxonomy" id="3121375"/>
    <lineage>
        <taxon>Bacteria</taxon>
        <taxon>Pseudomonadati</taxon>
        <taxon>Bacteroidota</taxon>
        <taxon>Chitinophagia</taxon>
        <taxon>Chitinophagales</taxon>
        <taxon>Chitinophagaceae</taxon>
        <taxon>Pseudobacter</taxon>
    </lineage>
</organism>
<reference evidence="1" key="1">
    <citation type="submission" date="2023-03" db="EMBL/GenBank/DDBJ databases">
        <title>Andean soil-derived lignocellulolytic bacterial consortium as a source of novel taxa and putative plastic-active enzymes.</title>
        <authorList>
            <person name="Diaz-Garcia L."/>
            <person name="Chuvochina M."/>
            <person name="Feuerriegel G."/>
            <person name="Bunk B."/>
            <person name="Sproer C."/>
            <person name="Streit W.R."/>
            <person name="Rodriguez L.M."/>
            <person name="Overmann J."/>
            <person name="Jimenez D.J."/>
        </authorList>
    </citation>
    <scope>NUCLEOTIDE SEQUENCE</scope>
    <source>
        <strain evidence="1">MAG 7</strain>
    </source>
</reference>
<dbReference type="EMBL" id="CP119311">
    <property type="protein sequence ID" value="WEK36043.1"/>
    <property type="molecule type" value="Genomic_DNA"/>
</dbReference>
<protein>
    <submittedName>
        <fullName evidence="1">Murein L,D-transpeptidase catalytic domain family protein</fullName>
    </submittedName>
</protein>